<dbReference type="Proteomes" id="UP001234297">
    <property type="component" value="Chromosome 2"/>
</dbReference>
<reference evidence="1 2" key="1">
    <citation type="journal article" date="2022" name="Hortic Res">
        <title>A haplotype resolved chromosomal level avocado genome allows analysis of novel avocado genes.</title>
        <authorList>
            <person name="Nath O."/>
            <person name="Fletcher S.J."/>
            <person name="Hayward A."/>
            <person name="Shaw L.M."/>
            <person name="Masouleh A.K."/>
            <person name="Furtado A."/>
            <person name="Henry R.J."/>
            <person name="Mitter N."/>
        </authorList>
    </citation>
    <scope>NUCLEOTIDE SEQUENCE [LARGE SCALE GENOMIC DNA]</scope>
    <source>
        <strain evidence="2">cv. Hass</strain>
    </source>
</reference>
<proteinExistence type="predicted"/>
<evidence type="ECO:0000313" key="2">
    <source>
        <dbReference type="Proteomes" id="UP001234297"/>
    </source>
</evidence>
<comment type="caution">
    <text evidence="1">The sequence shown here is derived from an EMBL/GenBank/DDBJ whole genome shotgun (WGS) entry which is preliminary data.</text>
</comment>
<gene>
    <name evidence="1" type="ORF">MRB53_008202</name>
</gene>
<accession>A0ACC2MM97</accession>
<organism evidence="1 2">
    <name type="scientific">Persea americana</name>
    <name type="common">Avocado</name>
    <dbReference type="NCBI Taxonomy" id="3435"/>
    <lineage>
        <taxon>Eukaryota</taxon>
        <taxon>Viridiplantae</taxon>
        <taxon>Streptophyta</taxon>
        <taxon>Embryophyta</taxon>
        <taxon>Tracheophyta</taxon>
        <taxon>Spermatophyta</taxon>
        <taxon>Magnoliopsida</taxon>
        <taxon>Magnoliidae</taxon>
        <taxon>Laurales</taxon>
        <taxon>Lauraceae</taxon>
        <taxon>Persea</taxon>
    </lineage>
</organism>
<evidence type="ECO:0000313" key="1">
    <source>
        <dbReference type="EMBL" id="KAJ8646454.1"/>
    </source>
</evidence>
<name>A0ACC2MM97_PERAE</name>
<dbReference type="EMBL" id="CM056810">
    <property type="protein sequence ID" value="KAJ8646454.1"/>
    <property type="molecule type" value="Genomic_DNA"/>
</dbReference>
<keyword evidence="2" id="KW-1185">Reference proteome</keyword>
<protein>
    <submittedName>
        <fullName evidence="1">Uncharacterized protein</fullName>
    </submittedName>
</protein>
<sequence>MEFSDNLASLESWAFTSALSGTLFSDAFARDTDALTKALRQSLSRHEPETASVSNYYSYVPATNPESVPGSSSEPESAPKRIGNTIPAGKIGKRKSRAAKRSPTTYITADPANFREMVQKVTGARFGGGSHVPAGSGHVVKPEPQRAVDAKRARGGLAPLDTSAFFMGRDAVVGPSQEIVGQDKASGSASGSSGGFDSGDFRVFPTLESWNHAM</sequence>